<evidence type="ECO:0000313" key="1">
    <source>
        <dbReference type="EMBL" id="SDO29223.1"/>
    </source>
</evidence>
<accession>A0A1H0ICV7</accession>
<keyword evidence="2" id="KW-1185">Reference proteome</keyword>
<dbReference type="Proteomes" id="UP000199075">
    <property type="component" value="Unassembled WGS sequence"/>
</dbReference>
<name>A0A1H0ICV7_9GAMM</name>
<evidence type="ECO:0000313" key="2">
    <source>
        <dbReference type="Proteomes" id="UP000199075"/>
    </source>
</evidence>
<dbReference type="AlphaFoldDB" id="A0A1H0ICV7"/>
<dbReference type="EMBL" id="FNIV01000005">
    <property type="protein sequence ID" value="SDO29223.1"/>
    <property type="molecule type" value="Genomic_DNA"/>
</dbReference>
<dbReference type="RefSeq" id="WP_089678373.1">
    <property type="nucleotide sequence ID" value="NZ_FNIV01000005.1"/>
</dbReference>
<organism evidence="1 2">
    <name type="scientific">Halomonas shengliensis</name>
    <dbReference type="NCBI Taxonomy" id="419597"/>
    <lineage>
        <taxon>Bacteria</taxon>
        <taxon>Pseudomonadati</taxon>
        <taxon>Pseudomonadota</taxon>
        <taxon>Gammaproteobacteria</taxon>
        <taxon>Oceanospirillales</taxon>
        <taxon>Halomonadaceae</taxon>
        <taxon>Halomonas</taxon>
    </lineage>
</organism>
<dbReference type="OrthoDB" id="6169841at2"/>
<sequence>MIAERAEALLAERRFYEWLDATAHHASMWPHNRTTAMRWLLDQCEVERLRELDEDPEAAAAFDQLASSFALWDQNGELEV</sequence>
<protein>
    <submittedName>
        <fullName evidence="1">Uncharacterized protein</fullName>
    </submittedName>
</protein>
<proteinExistence type="predicted"/>
<gene>
    <name evidence="1" type="ORF">SAMN04487957_10570</name>
</gene>
<dbReference type="STRING" id="419597.SAMN04487957_10570"/>
<reference evidence="2" key="1">
    <citation type="submission" date="2016-10" db="EMBL/GenBank/DDBJ databases">
        <authorList>
            <person name="Varghese N."/>
            <person name="Submissions S."/>
        </authorList>
    </citation>
    <scope>NUCLEOTIDE SEQUENCE [LARGE SCALE GENOMIC DNA]</scope>
    <source>
        <strain evidence="2">CGMCC 1.6444</strain>
    </source>
</reference>